<name>A0ABW9B9E9_9BURK</name>
<organism evidence="1 2">
    <name type="scientific">Paraburkholderia dipogonis</name>
    <dbReference type="NCBI Taxonomy" id="1211383"/>
    <lineage>
        <taxon>Bacteria</taxon>
        <taxon>Pseudomonadati</taxon>
        <taxon>Pseudomonadota</taxon>
        <taxon>Betaproteobacteria</taxon>
        <taxon>Burkholderiales</taxon>
        <taxon>Burkholderiaceae</taxon>
        <taxon>Paraburkholderia</taxon>
    </lineage>
</organism>
<evidence type="ECO:0000313" key="2">
    <source>
        <dbReference type="Proteomes" id="UP001629230"/>
    </source>
</evidence>
<proteinExistence type="predicted"/>
<accession>A0ABW9B9E9</accession>
<comment type="caution">
    <text evidence="1">The sequence shown here is derived from an EMBL/GenBank/DDBJ whole genome shotgun (WGS) entry which is preliminary data.</text>
</comment>
<reference evidence="1 2" key="1">
    <citation type="journal article" date="2024" name="Chem. Sci.">
        <title>Discovery of megapolipeptins by genome mining of a Burkholderiales bacteria collection.</title>
        <authorList>
            <person name="Paulo B.S."/>
            <person name="Recchia M.J.J."/>
            <person name="Lee S."/>
            <person name="Fergusson C.H."/>
            <person name="Romanowski S.B."/>
            <person name="Hernandez A."/>
            <person name="Krull N."/>
            <person name="Liu D.Y."/>
            <person name="Cavanagh H."/>
            <person name="Bos A."/>
            <person name="Gray C.A."/>
            <person name="Murphy B.T."/>
            <person name="Linington R.G."/>
            <person name="Eustaquio A.S."/>
        </authorList>
    </citation>
    <scope>NUCLEOTIDE SEQUENCE [LARGE SCALE GENOMIC DNA]</scope>
    <source>
        <strain evidence="1 2">RL17-350-BIC-A</strain>
    </source>
</reference>
<dbReference type="Proteomes" id="UP001629230">
    <property type="component" value="Unassembled WGS sequence"/>
</dbReference>
<evidence type="ECO:0000313" key="1">
    <source>
        <dbReference type="EMBL" id="MFM0008571.1"/>
    </source>
</evidence>
<keyword evidence="2" id="KW-1185">Reference proteome</keyword>
<gene>
    <name evidence="1" type="ORF">PQR57_47810</name>
</gene>
<protein>
    <submittedName>
        <fullName evidence="1">Uncharacterized protein</fullName>
    </submittedName>
</protein>
<dbReference type="RefSeq" id="WP_408183654.1">
    <property type="nucleotide sequence ID" value="NZ_JAQQEZ010000133.1"/>
</dbReference>
<sequence length="46" mass="5628">MLSAFLRYFVSSLLNEFNDMSRIRYGVRGHSSFAPWRQRWKRFAQD</sequence>
<dbReference type="EMBL" id="JAQQEZ010000133">
    <property type="protein sequence ID" value="MFM0008571.1"/>
    <property type="molecule type" value="Genomic_DNA"/>
</dbReference>